<dbReference type="Proteomes" id="UP001153332">
    <property type="component" value="Unassembled WGS sequence"/>
</dbReference>
<sequence length="256" mass="27681">MKLIFALVLALSYALTLVAAHPYPSLQWDPDTISTCAEWWDNGGSDTCEYVRTLFGITPEEFHTWNPSVGLDCKPWYSGQSYCILTKEKLMTSTTTTTASTTKTTSSTHVPSPTAWKGLGCYTDEDATFPVLETEAINADSALTIKKCEDTCWKASNRTVLFSGVKQGNQCWCGSFVGGQTARNETDCNIPCTGDKTVICGGKNRINVFEPVTTKGTSTTTSKTTSTKQTTSASKTTSILTSTQSSGATKTARMLM</sequence>
<proteinExistence type="predicted"/>
<evidence type="ECO:0000313" key="1">
    <source>
        <dbReference type="EMBL" id="KAJ8130535.1"/>
    </source>
</evidence>
<comment type="caution">
    <text evidence="1">The sequence shown here is derived from an EMBL/GenBank/DDBJ whole genome shotgun (WGS) entry which is preliminary data.</text>
</comment>
<dbReference type="EMBL" id="JAPUUL010000478">
    <property type="protein sequence ID" value="KAJ8130535.1"/>
    <property type="molecule type" value="Genomic_DNA"/>
</dbReference>
<evidence type="ECO:0000313" key="2">
    <source>
        <dbReference type="Proteomes" id="UP001153332"/>
    </source>
</evidence>
<gene>
    <name evidence="1" type="ORF">O1611_g3097</name>
</gene>
<keyword evidence="2" id="KW-1185">Reference proteome</keyword>
<protein>
    <submittedName>
        <fullName evidence="1">Uncharacterized protein</fullName>
    </submittedName>
</protein>
<reference evidence="1" key="1">
    <citation type="submission" date="2022-12" db="EMBL/GenBank/DDBJ databases">
        <title>Genome Sequence of Lasiodiplodia mahajangana.</title>
        <authorList>
            <person name="Buettner E."/>
        </authorList>
    </citation>
    <scope>NUCLEOTIDE SEQUENCE</scope>
    <source>
        <strain evidence="1">VT137</strain>
    </source>
</reference>
<organism evidence="1 2">
    <name type="scientific">Lasiodiplodia mahajangana</name>
    <dbReference type="NCBI Taxonomy" id="1108764"/>
    <lineage>
        <taxon>Eukaryota</taxon>
        <taxon>Fungi</taxon>
        <taxon>Dikarya</taxon>
        <taxon>Ascomycota</taxon>
        <taxon>Pezizomycotina</taxon>
        <taxon>Dothideomycetes</taxon>
        <taxon>Dothideomycetes incertae sedis</taxon>
        <taxon>Botryosphaeriales</taxon>
        <taxon>Botryosphaeriaceae</taxon>
        <taxon>Lasiodiplodia</taxon>
    </lineage>
</organism>
<name>A0ACC2JSS2_9PEZI</name>
<accession>A0ACC2JSS2</accession>